<evidence type="ECO:0000313" key="1">
    <source>
        <dbReference type="EMBL" id="KAJ3556974.1"/>
    </source>
</evidence>
<evidence type="ECO:0000313" key="2">
    <source>
        <dbReference type="Proteomes" id="UP001148662"/>
    </source>
</evidence>
<accession>A0ACC1TAI3</accession>
<name>A0ACC1TAI3_9APHY</name>
<dbReference type="EMBL" id="JANHOG010000195">
    <property type="protein sequence ID" value="KAJ3556974.1"/>
    <property type="molecule type" value="Genomic_DNA"/>
</dbReference>
<dbReference type="Proteomes" id="UP001148662">
    <property type="component" value="Unassembled WGS sequence"/>
</dbReference>
<organism evidence="1 2">
    <name type="scientific">Phlebia brevispora</name>
    <dbReference type="NCBI Taxonomy" id="194682"/>
    <lineage>
        <taxon>Eukaryota</taxon>
        <taxon>Fungi</taxon>
        <taxon>Dikarya</taxon>
        <taxon>Basidiomycota</taxon>
        <taxon>Agaricomycotina</taxon>
        <taxon>Agaricomycetes</taxon>
        <taxon>Polyporales</taxon>
        <taxon>Meruliaceae</taxon>
        <taxon>Phlebia</taxon>
    </lineage>
</organism>
<protein>
    <submittedName>
        <fullName evidence="1">Uncharacterized protein</fullName>
    </submittedName>
</protein>
<comment type="caution">
    <text evidence="1">The sequence shown here is derived from an EMBL/GenBank/DDBJ whole genome shotgun (WGS) entry which is preliminary data.</text>
</comment>
<keyword evidence="2" id="KW-1185">Reference proteome</keyword>
<reference evidence="1" key="1">
    <citation type="submission" date="2022-07" db="EMBL/GenBank/DDBJ databases">
        <title>Genome Sequence of Phlebia brevispora.</title>
        <authorList>
            <person name="Buettner E."/>
        </authorList>
    </citation>
    <scope>NUCLEOTIDE SEQUENCE</scope>
    <source>
        <strain evidence="1">MPL23</strain>
    </source>
</reference>
<sequence>MPVERHDESSSLTNATADAASAGLGHFDASIMCCDEHAENGADGKHGPHQYLDFEMIKFSSPSATIASGAVKLVKALCFIAKTYATTSCLKGRPWRRGCVDMDRSSSVSLYVVMLPVSYQLLAVAALSAFVWFYVRKYGNKLPLPPGPRALPIIGNLLDMPRNCPWLTYSRWAQQYDSDVLYLYLPFRPIIILDSVKAAYALLEKRSSIYSDKPVNVMSQIVGWDWNMALIPYGRRWRGIRRVFHQQFNAGAVREYRDIQAREIAAFLRRELDADKLTIGSVHQLFAAIILDVVYAIRIESMDDPRLKVFIDALVSFDEINVPGAFWVESFPFLKYVPAWVPGMTFHRYGKIHRPKVAAVRDNPYAVVQEDVAQGDDRKSVAHRLVRQVQEVYGNSTSYDEEESYVKDAVSVAYAGGVETSYSTTSWFILTMAMYPHVQEKAQHELDRIIGQDRLPTHEDFPSLPYLRAVYLEALRWQPTVPLGIPHRSMADDEYSGYHIPKGSMVVKMAHNPDDYPNPDDFDPDRFMKDGELNHEVLDPTTFVFGFGRRSCAGQHFARESLLLAFASILNVFTIEPALDKDDKPLKLTTDAPGGALFPPYELLAVTAVFAFAWLYIKWSRSRLALPPGPKPLPIVGNLFDMPRVRPWLTYSRWAQQYDSDILYLQLPSSSVIILDSLKTTYALLEKRSTVYADKPLTVMDEVVGWDWNMALMPYGRRWRSIRRVFHQHFNARAVFKYREAQEREIAAFLRRELDAEKVTVRSVHQLFAATILDIVYGIQIKSMDDSRLGTFIDAIVSFNEINVPGAFWVDSFPFLRHIPAWVPGTAFHQYGKIHRPKVTAMREDTFAAVQKDIAEKSTKQSIAHQLVRQIRDLYGDGDMYVEEAAHAKDAVSVAYSAGVETSYSTASWFVLAMAMHPHVQAKAQHELDRVIGKDRLPTHEDIPSLPYLQAVFLETLRWQPAVPMGIPHRSMADDEYKGYHIPKGTIVIYSYHRKMAHNPDVYPNPDEFNPGRFMKDGQLDHEVLDPTTFVFGFGRRNCAGRHFVQEVLRLAFASILSVYNVEAILDKDGKPVKLTTDAPGGVLFRPERLDCVLKPRSDEAVQLIRRYAQ</sequence>
<proteinExistence type="predicted"/>
<gene>
    <name evidence="1" type="ORF">NM688_g1728</name>
</gene>